<name>X1N4I2_9ZZZZ</name>
<accession>X1N4I2</accession>
<evidence type="ECO:0000259" key="1">
    <source>
        <dbReference type="PROSITE" id="PS51464"/>
    </source>
</evidence>
<comment type="caution">
    <text evidence="2">The sequence shown here is derived from an EMBL/GenBank/DDBJ whole genome shotgun (WGS) entry which is preliminary data.</text>
</comment>
<dbReference type="CDD" id="cd05006">
    <property type="entry name" value="SIS_GmhA"/>
    <property type="match status" value="1"/>
</dbReference>
<feature type="domain" description="SIS" evidence="1">
    <location>
        <begin position="32"/>
        <end position="190"/>
    </location>
</feature>
<dbReference type="PANTHER" id="PTHR30390:SF8">
    <property type="entry name" value="SUGAR ISOMERASE (SIS)"/>
    <property type="match status" value="1"/>
</dbReference>
<reference evidence="2" key="1">
    <citation type="journal article" date="2014" name="Front. Microbiol.">
        <title>High frequency of phylogenetically diverse reductive dehalogenase-homologous genes in deep subseafloor sedimentary metagenomes.</title>
        <authorList>
            <person name="Kawai M."/>
            <person name="Futagami T."/>
            <person name="Toyoda A."/>
            <person name="Takaki Y."/>
            <person name="Nishi S."/>
            <person name="Hori S."/>
            <person name="Arai W."/>
            <person name="Tsubouchi T."/>
            <person name="Morono Y."/>
            <person name="Uchiyama I."/>
            <person name="Ito T."/>
            <person name="Fujiyama A."/>
            <person name="Inagaki F."/>
            <person name="Takami H."/>
        </authorList>
    </citation>
    <scope>NUCLEOTIDE SEQUENCE</scope>
    <source>
        <strain evidence="2">Expedition CK06-06</strain>
    </source>
</reference>
<dbReference type="AlphaFoldDB" id="X1N4I2"/>
<dbReference type="EMBL" id="BARV01023588">
    <property type="protein sequence ID" value="GAI38473.1"/>
    <property type="molecule type" value="Genomic_DNA"/>
</dbReference>
<dbReference type="PANTHER" id="PTHR30390">
    <property type="entry name" value="SEDOHEPTULOSE 7-PHOSPHATE ISOMERASE / DNAA INITIATOR-ASSOCIATING FACTOR FOR REPLICATION INITIATION"/>
    <property type="match status" value="1"/>
</dbReference>
<evidence type="ECO:0000313" key="2">
    <source>
        <dbReference type="EMBL" id="GAI38473.1"/>
    </source>
</evidence>
<organism evidence="2">
    <name type="scientific">marine sediment metagenome</name>
    <dbReference type="NCBI Taxonomy" id="412755"/>
    <lineage>
        <taxon>unclassified sequences</taxon>
        <taxon>metagenomes</taxon>
        <taxon>ecological metagenomes</taxon>
    </lineage>
</organism>
<dbReference type="InterPro" id="IPR035461">
    <property type="entry name" value="GmhA/DiaA"/>
</dbReference>
<proteinExistence type="predicted"/>
<dbReference type="InterPro" id="IPR046348">
    <property type="entry name" value="SIS_dom_sf"/>
</dbReference>
<dbReference type="InterPro" id="IPR050099">
    <property type="entry name" value="SIS_GmhA/DiaA_subfam"/>
</dbReference>
<dbReference type="GO" id="GO:1901135">
    <property type="term" value="P:carbohydrate derivative metabolic process"/>
    <property type="evidence" value="ECO:0007669"/>
    <property type="project" value="InterPro"/>
</dbReference>
<dbReference type="GO" id="GO:0097367">
    <property type="term" value="F:carbohydrate derivative binding"/>
    <property type="evidence" value="ECO:0007669"/>
    <property type="project" value="InterPro"/>
</dbReference>
<gene>
    <name evidence="2" type="ORF">S06H3_38672</name>
</gene>
<protein>
    <recommendedName>
        <fullName evidence="1">SIS domain-containing protein</fullName>
    </recommendedName>
</protein>
<dbReference type="PROSITE" id="PS51464">
    <property type="entry name" value="SIS"/>
    <property type="match status" value="1"/>
</dbReference>
<dbReference type="InterPro" id="IPR001347">
    <property type="entry name" value="SIS_dom"/>
</dbReference>
<sequence>MMNQEYVEIIKKYLSEVSATLAKLLVEGIAQVVERLEQARVNRKRVYIFGNGGSAATASHFASDLSKGAISQGKPRIKAFALTDNVPLLSAWANDTAYENIFAEQLENFIEVGDIAIGISGSGNSQNVLNGVKVAKAKGATTIGFIGFDGGKLKELVDIAIVVPNHNMEQVEDIHLLLEHVITTCLRKEI</sequence>
<dbReference type="SUPFAM" id="SSF53697">
    <property type="entry name" value="SIS domain"/>
    <property type="match status" value="1"/>
</dbReference>
<dbReference type="Pfam" id="PF13580">
    <property type="entry name" value="SIS_2"/>
    <property type="match status" value="1"/>
</dbReference>
<dbReference type="Gene3D" id="3.40.50.10490">
    <property type="entry name" value="Glucose-6-phosphate isomerase like protein, domain 1"/>
    <property type="match status" value="1"/>
</dbReference>